<feature type="transmembrane region" description="Helical" evidence="1">
    <location>
        <begin position="573"/>
        <end position="592"/>
    </location>
</feature>
<dbReference type="eggNOG" id="ENOG502Z8VS">
    <property type="taxonomic scope" value="Bacteria"/>
</dbReference>
<sequence length="608" mass="68721">MLGGEYAEATQKKETLSGRAYDLDEDNKYIIDDDNEEAGDAKRFYITGDIESVSSKNGFTSYAVKADNLKIMVDPEYKSELCSKENAKEWHIIKDKGEKVNSTQLSDKVNSGAILVQTSKDGKVWVTDTTEVDFYNNLELINSKEINGEKQDAFYETTNVQLSNGCYYRIIVAYELERETGSSKILFWNKKNTEKKNCLEVYQFHAYESSIKQTNSLDTKNAYEFSTVYRVDDQDGFENPVPVKSGDPHNDWNVGRFYVSDYTDYRMEGDVPVFLKVPGDKTSLWFNLEQELDRCNGRTDVKVNNITSGSDVYFGTPTIANFGRGALIVRKTNRQNQKEREIYTNYLEASATVGANTRVDLFEEGDYEVALDYQLHYDKPFVFGTTTTKTLTYRIFFKFKVRNGDVSAFLRDVDTNQFITNENIAEHGFYIDVANSQYLNMSIKRDVLSESADGIVSDNKFTGVAKDGRKYTDEGIYTVTVENPATGDKTEKTVYVGHGDVMRAYMTTGLTITEINEKLEEGAYVDEKGQIVEPESVAEKETKIETTKEITKEITPEATKGVSEEGTGWQNKYAVIFGAIGVFCITLLGAGVRKFLVSRPKKEEGEVN</sequence>
<protein>
    <submittedName>
        <fullName evidence="2">Uncharacterized protein</fullName>
    </submittedName>
</protein>
<keyword evidence="3" id="KW-1185">Reference proteome</keyword>
<gene>
    <name evidence="2" type="ORF">EubceDRAFT1_2821</name>
</gene>
<dbReference type="AlphaFoldDB" id="I5AXJ7"/>
<evidence type="ECO:0000256" key="1">
    <source>
        <dbReference type="SAM" id="Phobius"/>
    </source>
</evidence>
<organism evidence="2 3">
    <name type="scientific">Eubacterium cellulosolvens (strain ATCC 43171 / JCM 9499 / 6)</name>
    <name type="common">Cillobacterium cellulosolvens</name>
    <dbReference type="NCBI Taxonomy" id="633697"/>
    <lineage>
        <taxon>Bacteria</taxon>
        <taxon>Bacillati</taxon>
        <taxon>Bacillota</taxon>
        <taxon>Clostridia</taxon>
        <taxon>Eubacteriales</taxon>
        <taxon>Eubacteriaceae</taxon>
        <taxon>Eubacterium</taxon>
    </lineage>
</organism>
<evidence type="ECO:0000313" key="2">
    <source>
        <dbReference type="EMBL" id="EIM58520.1"/>
    </source>
</evidence>
<evidence type="ECO:0000313" key="3">
    <source>
        <dbReference type="Proteomes" id="UP000005753"/>
    </source>
</evidence>
<keyword evidence="1" id="KW-1133">Transmembrane helix</keyword>
<reference evidence="2 3" key="1">
    <citation type="submission" date="2010-08" db="EMBL/GenBank/DDBJ databases">
        <authorList>
            <consortium name="US DOE Joint Genome Institute (JGI-PGF)"/>
            <person name="Lucas S."/>
            <person name="Copeland A."/>
            <person name="Lapidus A."/>
            <person name="Cheng J.-F."/>
            <person name="Bruce D."/>
            <person name="Goodwin L."/>
            <person name="Pitluck S."/>
            <person name="Land M.L."/>
            <person name="Hauser L."/>
            <person name="Chang Y.-J."/>
            <person name="Anderson I.J."/>
            <person name="Johnson E."/>
            <person name="Mulhopadhyay B."/>
            <person name="Kyrpides N."/>
            <person name="Woyke T.J."/>
        </authorList>
    </citation>
    <scope>NUCLEOTIDE SEQUENCE [LARGE SCALE GENOMIC DNA]</scope>
    <source>
        <strain evidence="2 3">6</strain>
    </source>
</reference>
<reference evidence="2 3" key="2">
    <citation type="submission" date="2012-02" db="EMBL/GenBank/DDBJ databases">
        <title>Improved High-Quality Draft sequence of Eubacterium cellulosolvens 6.</title>
        <authorList>
            <consortium name="US DOE Joint Genome Institute"/>
            <person name="Lucas S."/>
            <person name="Han J."/>
            <person name="Lapidus A."/>
            <person name="Cheng J.-F."/>
            <person name="Goodwin L."/>
            <person name="Pitluck S."/>
            <person name="Peters L."/>
            <person name="Mikhailova N."/>
            <person name="Gu W."/>
            <person name="Detter J.C."/>
            <person name="Han C."/>
            <person name="Tapia R."/>
            <person name="Land M."/>
            <person name="Hauser L."/>
            <person name="Kyrpides N."/>
            <person name="Ivanova N."/>
            <person name="Pagani I."/>
            <person name="Johnson E."/>
            <person name="Mukhopadhyay B."/>
            <person name="Anderson I."/>
            <person name="Woyke T."/>
        </authorList>
    </citation>
    <scope>NUCLEOTIDE SEQUENCE [LARGE SCALE GENOMIC DNA]</scope>
    <source>
        <strain evidence="2 3">6</strain>
    </source>
</reference>
<dbReference type="HOGENOM" id="CLU_448876_0_0_9"/>
<accession>I5AXJ7</accession>
<name>I5AXJ7_EUBC6</name>
<dbReference type="Proteomes" id="UP000005753">
    <property type="component" value="Chromosome"/>
</dbReference>
<dbReference type="EMBL" id="CM001487">
    <property type="protein sequence ID" value="EIM58520.1"/>
    <property type="molecule type" value="Genomic_DNA"/>
</dbReference>
<keyword evidence="1" id="KW-0812">Transmembrane</keyword>
<keyword evidence="1" id="KW-0472">Membrane</keyword>
<proteinExistence type="predicted"/>